<dbReference type="EMBL" id="CAXAMN010000614">
    <property type="protein sequence ID" value="CAK8989731.1"/>
    <property type="molecule type" value="Genomic_DNA"/>
</dbReference>
<gene>
    <name evidence="2" type="ORF">CCMP2556_LOCUS1773</name>
</gene>
<feature type="signal peptide" evidence="1">
    <location>
        <begin position="1"/>
        <end position="20"/>
    </location>
</feature>
<feature type="chain" id="PRO_5045628696" evidence="1">
    <location>
        <begin position="21"/>
        <end position="195"/>
    </location>
</feature>
<keyword evidence="1" id="KW-0732">Signal</keyword>
<name>A0ABP0HHP1_9DINO</name>
<protein>
    <submittedName>
        <fullName evidence="2">Uncharacterized protein</fullName>
    </submittedName>
</protein>
<proteinExistence type="predicted"/>
<keyword evidence="3" id="KW-1185">Reference proteome</keyword>
<accession>A0ABP0HHP1</accession>
<organism evidence="2 3">
    <name type="scientific">Durusdinium trenchii</name>
    <dbReference type="NCBI Taxonomy" id="1381693"/>
    <lineage>
        <taxon>Eukaryota</taxon>
        <taxon>Sar</taxon>
        <taxon>Alveolata</taxon>
        <taxon>Dinophyceae</taxon>
        <taxon>Suessiales</taxon>
        <taxon>Symbiodiniaceae</taxon>
        <taxon>Durusdinium</taxon>
    </lineage>
</organism>
<dbReference type="Proteomes" id="UP001642484">
    <property type="component" value="Unassembled WGS sequence"/>
</dbReference>
<evidence type="ECO:0000313" key="3">
    <source>
        <dbReference type="Proteomes" id="UP001642484"/>
    </source>
</evidence>
<reference evidence="2 3" key="1">
    <citation type="submission" date="2024-02" db="EMBL/GenBank/DDBJ databases">
        <authorList>
            <person name="Chen Y."/>
            <person name="Shah S."/>
            <person name="Dougan E. K."/>
            <person name="Thang M."/>
            <person name="Chan C."/>
        </authorList>
    </citation>
    <scope>NUCLEOTIDE SEQUENCE [LARGE SCALE GENOMIC DNA]</scope>
</reference>
<sequence length="195" mass="21241">MGAACWRLAIFILYILCAEGAFVGTVRLDLEIAPQCAPGTTVVLKHPGCRISPWFPAVLLQSDVEDGNATVLYGWSQDAQEGWTRATSVPAAGLSFHSCLREDWDPAGERGRGYDYLPSCQGTGCVRGCRVSEPGACNKSRLEVGEVCPIQCERNGWVNLTCDGFAWPELRQVECLAQIVYCDARLSQSFGQFGV</sequence>
<evidence type="ECO:0000313" key="2">
    <source>
        <dbReference type="EMBL" id="CAK8989731.1"/>
    </source>
</evidence>
<comment type="caution">
    <text evidence="2">The sequence shown here is derived from an EMBL/GenBank/DDBJ whole genome shotgun (WGS) entry which is preliminary data.</text>
</comment>
<evidence type="ECO:0000256" key="1">
    <source>
        <dbReference type="SAM" id="SignalP"/>
    </source>
</evidence>